<sequence length="276" mass="30463">MKPTSPLSLLFFLQLASALPLSTEELILVDCRSATCHSLSKPNTPPTKLSEPHFPSHQLSSPGQLLSEIYNNAVRTPSPSTPPTRALSSQHPLSSAYLLSLGSPPDTTTPLPSKPTSELPDLRKEDAQRYWASQSAEGTTVAEFAPSQAIQLCGHGRDQYFKIQGAYLARQYSDLMVVGLVVLFLAMVVALEACERCGDLRHIIRGTRKRRGAIYLEDEDAVYVVKKPFRLQPAPPPRFNICSSFISERDQYRDADSDTEVEGEGFSYDSDAYEKA</sequence>
<dbReference type="Proteomes" id="UP000235371">
    <property type="component" value="Unassembled WGS sequence"/>
</dbReference>
<feature type="region of interest" description="Disordered" evidence="1">
    <location>
        <begin position="250"/>
        <end position="276"/>
    </location>
</feature>
<reference evidence="3 4" key="1">
    <citation type="submission" date="2016-04" db="EMBL/GenBank/DDBJ databases">
        <title>A degradative enzymes factory behind the ericoid mycorrhizal symbiosis.</title>
        <authorList>
            <consortium name="DOE Joint Genome Institute"/>
            <person name="Martino E."/>
            <person name="Morin E."/>
            <person name="Grelet G."/>
            <person name="Kuo A."/>
            <person name="Kohler A."/>
            <person name="Daghino S."/>
            <person name="Barry K."/>
            <person name="Choi C."/>
            <person name="Cichocki N."/>
            <person name="Clum A."/>
            <person name="Copeland A."/>
            <person name="Hainaut M."/>
            <person name="Haridas S."/>
            <person name="Labutti K."/>
            <person name="Lindquist E."/>
            <person name="Lipzen A."/>
            <person name="Khouja H.-R."/>
            <person name="Murat C."/>
            <person name="Ohm R."/>
            <person name="Olson A."/>
            <person name="Spatafora J."/>
            <person name="Veneault-Fourrey C."/>
            <person name="Henrissat B."/>
            <person name="Grigoriev I."/>
            <person name="Martin F."/>
            <person name="Perotto S."/>
        </authorList>
    </citation>
    <scope>NUCLEOTIDE SEQUENCE [LARGE SCALE GENOMIC DNA]</scope>
    <source>
        <strain evidence="3 4">E</strain>
    </source>
</reference>
<gene>
    <name evidence="3" type="ORF">K444DRAFT_634742</name>
</gene>
<feature type="region of interest" description="Disordered" evidence="1">
    <location>
        <begin position="38"/>
        <end position="62"/>
    </location>
</feature>
<keyword evidence="4" id="KW-1185">Reference proteome</keyword>
<dbReference type="RefSeq" id="XP_024730849.1">
    <property type="nucleotide sequence ID" value="XM_024883782.1"/>
</dbReference>
<protein>
    <submittedName>
        <fullName evidence="3">Uncharacterized protein</fullName>
    </submittedName>
</protein>
<dbReference type="OrthoDB" id="3562979at2759"/>
<evidence type="ECO:0000313" key="3">
    <source>
        <dbReference type="EMBL" id="PMD53945.1"/>
    </source>
</evidence>
<dbReference type="EMBL" id="KZ613866">
    <property type="protein sequence ID" value="PMD53945.1"/>
    <property type="molecule type" value="Genomic_DNA"/>
</dbReference>
<name>A0A2J6ST40_9HELO</name>
<feature type="compositionally biased region" description="Polar residues" evidence="1">
    <location>
        <begin position="105"/>
        <end position="116"/>
    </location>
</feature>
<proteinExistence type="predicted"/>
<dbReference type="AlphaFoldDB" id="A0A2J6ST40"/>
<organism evidence="3 4">
    <name type="scientific">Hyaloscypha bicolor E</name>
    <dbReference type="NCBI Taxonomy" id="1095630"/>
    <lineage>
        <taxon>Eukaryota</taxon>
        <taxon>Fungi</taxon>
        <taxon>Dikarya</taxon>
        <taxon>Ascomycota</taxon>
        <taxon>Pezizomycotina</taxon>
        <taxon>Leotiomycetes</taxon>
        <taxon>Helotiales</taxon>
        <taxon>Hyaloscyphaceae</taxon>
        <taxon>Hyaloscypha</taxon>
        <taxon>Hyaloscypha bicolor</taxon>
    </lineage>
</organism>
<feature type="signal peptide" evidence="2">
    <location>
        <begin position="1"/>
        <end position="18"/>
    </location>
</feature>
<keyword evidence="2" id="KW-0732">Signal</keyword>
<feature type="region of interest" description="Disordered" evidence="1">
    <location>
        <begin position="98"/>
        <end position="120"/>
    </location>
</feature>
<dbReference type="InParanoid" id="A0A2J6ST40"/>
<feature type="chain" id="PRO_5014468693" evidence="2">
    <location>
        <begin position="19"/>
        <end position="276"/>
    </location>
</feature>
<evidence type="ECO:0000256" key="1">
    <source>
        <dbReference type="SAM" id="MobiDB-lite"/>
    </source>
</evidence>
<accession>A0A2J6ST40</accession>
<dbReference type="GeneID" id="36591859"/>
<evidence type="ECO:0000256" key="2">
    <source>
        <dbReference type="SAM" id="SignalP"/>
    </source>
</evidence>
<evidence type="ECO:0000313" key="4">
    <source>
        <dbReference type="Proteomes" id="UP000235371"/>
    </source>
</evidence>